<dbReference type="SMART" id="SM00870">
    <property type="entry name" value="Asparaginase"/>
    <property type="match status" value="1"/>
</dbReference>
<dbReference type="Gene3D" id="3.40.50.40">
    <property type="match status" value="1"/>
</dbReference>
<dbReference type="eggNOG" id="KOG0503">
    <property type="taxonomic scope" value="Eukaryota"/>
</dbReference>
<evidence type="ECO:0000313" key="11">
    <source>
        <dbReference type="Proteomes" id="UP000002729"/>
    </source>
</evidence>
<feature type="region of interest" description="Disordered" evidence="7">
    <location>
        <begin position="402"/>
        <end position="434"/>
    </location>
</feature>
<feature type="active site" description="O-isoaspartyl threonine intermediate" evidence="5">
    <location>
        <position position="44"/>
    </location>
</feature>
<feature type="domain" description="L-asparaginase N-terminal" evidence="8">
    <location>
        <begin position="35"/>
        <end position="219"/>
    </location>
</feature>
<dbReference type="SFLD" id="SFLDS00057">
    <property type="entry name" value="Glutaminase/Asparaginase"/>
    <property type="match status" value="1"/>
</dbReference>
<dbReference type="InterPro" id="IPR027474">
    <property type="entry name" value="L-asparaginase_N"/>
</dbReference>
<feature type="compositionally biased region" description="Pro residues" evidence="7">
    <location>
        <begin position="420"/>
        <end position="432"/>
    </location>
</feature>
<dbReference type="InterPro" id="IPR037152">
    <property type="entry name" value="L-asparaginase_N_sf"/>
</dbReference>
<dbReference type="GO" id="GO:0009066">
    <property type="term" value="P:aspartate family amino acid metabolic process"/>
    <property type="evidence" value="ECO:0007669"/>
    <property type="project" value="UniProtKB-ARBA"/>
</dbReference>
<feature type="binding site" evidence="6">
    <location>
        <position position="91"/>
    </location>
    <ligand>
        <name>substrate</name>
    </ligand>
</feature>
<dbReference type="SUPFAM" id="SSF53774">
    <property type="entry name" value="Glutaminase/Asparaginase"/>
    <property type="match status" value="1"/>
</dbReference>
<gene>
    <name evidence="10" type="primary">ASP1</name>
    <name evidence="10" type="ORF">AURANDRAFT_25391</name>
</gene>
<dbReference type="PROSITE" id="PS51732">
    <property type="entry name" value="ASN_GLN_ASE_3"/>
    <property type="match status" value="1"/>
</dbReference>
<dbReference type="Pfam" id="PF00710">
    <property type="entry name" value="Asparaginase"/>
    <property type="match status" value="1"/>
</dbReference>
<feature type="compositionally biased region" description="Polar residues" evidence="7">
    <location>
        <begin position="17"/>
        <end position="27"/>
    </location>
</feature>
<feature type="region of interest" description="Disordered" evidence="7">
    <location>
        <begin position="1"/>
        <end position="29"/>
    </location>
</feature>
<dbReference type="InterPro" id="IPR006034">
    <property type="entry name" value="Asparaginase/glutaminase-like"/>
</dbReference>
<dbReference type="OMA" id="CEDMLPE"/>
<evidence type="ECO:0000256" key="5">
    <source>
        <dbReference type="PIRSR" id="PIRSR001220-1"/>
    </source>
</evidence>
<name>F0Y6K0_AURAN</name>
<evidence type="ECO:0000259" key="8">
    <source>
        <dbReference type="Pfam" id="PF00710"/>
    </source>
</evidence>
<proteinExistence type="inferred from homology"/>
<feature type="binding site" evidence="6">
    <location>
        <begin position="122"/>
        <end position="123"/>
    </location>
    <ligand>
        <name>substrate</name>
    </ligand>
</feature>
<evidence type="ECO:0000313" key="10">
    <source>
        <dbReference type="EMBL" id="EGB09164.1"/>
    </source>
</evidence>
<dbReference type="PIRSF" id="PIRSF500176">
    <property type="entry name" value="L_ASNase"/>
    <property type="match status" value="1"/>
</dbReference>
<dbReference type="Gene3D" id="3.40.50.1170">
    <property type="entry name" value="L-asparaginase, N-terminal domain"/>
    <property type="match status" value="1"/>
</dbReference>
<dbReference type="CDD" id="cd08963">
    <property type="entry name" value="L-asparaginase_I"/>
    <property type="match status" value="1"/>
</dbReference>
<dbReference type="FunFam" id="3.40.50.1170:FF:000001">
    <property type="entry name" value="L-asparaginase 2"/>
    <property type="match status" value="1"/>
</dbReference>
<comment type="catalytic activity">
    <reaction evidence="4">
        <text>L-asparagine + H2O = L-aspartate + NH4(+)</text>
        <dbReference type="Rhea" id="RHEA:21016"/>
        <dbReference type="ChEBI" id="CHEBI:15377"/>
        <dbReference type="ChEBI" id="CHEBI:28938"/>
        <dbReference type="ChEBI" id="CHEBI:29991"/>
        <dbReference type="ChEBI" id="CHEBI:58048"/>
        <dbReference type="EC" id="3.5.1.1"/>
    </reaction>
</comment>
<protein>
    <recommendedName>
        <fullName evidence="2">asparaginase</fullName>
        <ecNumber evidence="2">3.5.1.1</ecNumber>
    </recommendedName>
</protein>
<keyword evidence="3" id="KW-0378">Hydrolase</keyword>
<dbReference type="FunFam" id="3.40.50.40:FF:000001">
    <property type="entry name" value="L-asparaginase 1"/>
    <property type="match status" value="1"/>
</dbReference>
<keyword evidence="11" id="KW-1185">Reference proteome</keyword>
<evidence type="ECO:0000256" key="4">
    <source>
        <dbReference type="ARBA" id="ARBA00049366"/>
    </source>
</evidence>
<comment type="similarity">
    <text evidence="1">Belongs to the asparaginase 1 family.</text>
</comment>
<dbReference type="InterPro" id="IPR036152">
    <property type="entry name" value="Asp/glu_Ase-like_sf"/>
</dbReference>
<dbReference type="EC" id="3.5.1.1" evidence="2"/>
<dbReference type="Proteomes" id="UP000002729">
    <property type="component" value="Unassembled WGS sequence"/>
</dbReference>
<dbReference type="EMBL" id="GL833126">
    <property type="protein sequence ID" value="EGB09164.1"/>
    <property type="molecule type" value="Genomic_DNA"/>
</dbReference>
<dbReference type="GeneID" id="20220044"/>
<dbReference type="InterPro" id="IPR027473">
    <property type="entry name" value="L-asparaginase_C"/>
</dbReference>
<evidence type="ECO:0000256" key="1">
    <source>
        <dbReference type="ARBA" id="ARBA00010518"/>
    </source>
</evidence>
<dbReference type="InterPro" id="IPR040919">
    <property type="entry name" value="Asparaginase_C"/>
</dbReference>
<feature type="domain" description="Asparaginase/glutaminase C-terminal" evidence="9">
    <location>
        <begin position="246"/>
        <end position="362"/>
    </location>
</feature>
<dbReference type="InterPro" id="IPR041725">
    <property type="entry name" value="L-asparaginase_I"/>
</dbReference>
<dbReference type="InParanoid" id="F0Y6K0"/>
<dbReference type="PANTHER" id="PTHR11707:SF28">
    <property type="entry name" value="60 KDA LYSOPHOSPHOLIPASE"/>
    <property type="match status" value="1"/>
</dbReference>
<dbReference type="PANTHER" id="PTHR11707">
    <property type="entry name" value="L-ASPARAGINASE"/>
    <property type="match status" value="1"/>
</dbReference>
<evidence type="ECO:0000256" key="3">
    <source>
        <dbReference type="ARBA" id="ARBA00022801"/>
    </source>
</evidence>
<dbReference type="KEGG" id="aaf:AURANDRAFT_25391"/>
<reference evidence="10 11" key="1">
    <citation type="journal article" date="2011" name="Proc. Natl. Acad. Sci. U.S.A.">
        <title>Niche of harmful alga Aureococcus anophagefferens revealed through ecogenomics.</title>
        <authorList>
            <person name="Gobler C.J."/>
            <person name="Berry D.L."/>
            <person name="Dyhrman S.T."/>
            <person name="Wilhelm S.W."/>
            <person name="Salamov A."/>
            <person name="Lobanov A.V."/>
            <person name="Zhang Y."/>
            <person name="Collier J.L."/>
            <person name="Wurch L.L."/>
            <person name="Kustka A.B."/>
            <person name="Dill B.D."/>
            <person name="Shah M."/>
            <person name="VerBerkmoes N.C."/>
            <person name="Kuo A."/>
            <person name="Terry A."/>
            <person name="Pangilinan J."/>
            <person name="Lindquist E.A."/>
            <person name="Lucas S."/>
            <person name="Paulsen I.T."/>
            <person name="Hattenrath-Lehmann T.K."/>
            <person name="Talmage S.C."/>
            <person name="Walker E.A."/>
            <person name="Koch F."/>
            <person name="Burson A.M."/>
            <person name="Marcoval M.A."/>
            <person name="Tang Y.Z."/>
            <person name="Lecleir G.R."/>
            <person name="Coyne K.J."/>
            <person name="Berg G.M."/>
            <person name="Bertrand E.M."/>
            <person name="Saito M.A."/>
            <person name="Gladyshev V.N."/>
            <person name="Grigoriev I.V."/>
        </authorList>
    </citation>
    <scope>NUCLEOTIDE SEQUENCE [LARGE SCALE GENOMIC DNA]</scope>
    <source>
        <strain evidence="11">CCMP 1984</strain>
    </source>
</reference>
<dbReference type="Pfam" id="PF17763">
    <property type="entry name" value="Asparaginase_C"/>
    <property type="match status" value="1"/>
</dbReference>
<sequence>MLRVKSKRVTSSASSSNLNAHGSSGSLTEEDRSAKVLVLLTGGTMAMKPNAHGSLEPCAGYLAVQMRLMPELRERRMPAYEVVEYAPLLDSGDFVPGDWKRIATDIADAHERYDGFVVIMGTDTMAYTSSALSFMLEGLRKPVVLTGSMVPFAEAYSDARRNLVMAMIFAASGGQVPEVCIFFGEKLLRGNRATKVDALSLGAYGSPNFPPLATVGVALNSRYDLALRRGPGEAATCRAFTDMETKILVFRMIPGFDDAALHRCLESRELKAVVLELYGTGTAPARRVGFIAALRVAARNGVLVVATTQCLRGGVVLSTYEVGRQLEEVGVVAAGDMTTEAVATKLAYLFGRYGGDADKVRSLVGVSLRGELSHVDTYLRPFWEKTKLLAKDNSRTVLLAPPPHARARSDSNAELAVVPKTPPPPPPPPPPSRAADLAAGLGLGLACALVLARVRA</sequence>
<organism evidence="11">
    <name type="scientific">Aureococcus anophagefferens</name>
    <name type="common">Harmful bloom alga</name>
    <dbReference type="NCBI Taxonomy" id="44056"/>
    <lineage>
        <taxon>Eukaryota</taxon>
        <taxon>Sar</taxon>
        <taxon>Stramenopiles</taxon>
        <taxon>Ochrophyta</taxon>
        <taxon>Pelagophyceae</taxon>
        <taxon>Pelagomonadales</taxon>
        <taxon>Pelagomonadaceae</taxon>
        <taxon>Aureococcus</taxon>
    </lineage>
</organism>
<dbReference type="AlphaFoldDB" id="F0Y6K0"/>
<evidence type="ECO:0000259" key="9">
    <source>
        <dbReference type="Pfam" id="PF17763"/>
    </source>
</evidence>
<dbReference type="PRINTS" id="PR00139">
    <property type="entry name" value="ASNGLNASE"/>
</dbReference>
<dbReference type="GO" id="GO:0004067">
    <property type="term" value="F:asparaginase activity"/>
    <property type="evidence" value="ECO:0007669"/>
    <property type="project" value="UniProtKB-UniRule"/>
</dbReference>
<dbReference type="PIRSF" id="PIRSF001220">
    <property type="entry name" value="L-ASNase_gatD"/>
    <property type="match status" value="1"/>
</dbReference>
<dbReference type="RefSeq" id="XP_009036275.1">
    <property type="nucleotide sequence ID" value="XM_009038027.1"/>
</dbReference>
<evidence type="ECO:0000256" key="2">
    <source>
        <dbReference type="ARBA" id="ARBA00012920"/>
    </source>
</evidence>
<accession>F0Y6K0</accession>
<evidence type="ECO:0000256" key="6">
    <source>
        <dbReference type="PIRSR" id="PIRSR001220-2"/>
    </source>
</evidence>
<evidence type="ECO:0000256" key="7">
    <source>
        <dbReference type="SAM" id="MobiDB-lite"/>
    </source>
</evidence>
<dbReference type="OrthoDB" id="427002at2759"/>